<dbReference type="RefSeq" id="WP_011116768.1">
    <property type="nucleotide sequence ID" value="NC_004929.1"/>
</dbReference>
<dbReference type="AlphaFoldDB" id="Q8KWA1"/>
<dbReference type="Pfam" id="PF11102">
    <property type="entry name" value="YjbF"/>
    <property type="match status" value="1"/>
</dbReference>
<proteinExistence type="predicted"/>
<dbReference type="InterPro" id="IPR021308">
    <property type="entry name" value="GfcB"/>
</dbReference>
<sequence>MITLSPRAPCRALCALLALVLLTACARGPEETPLELEVGKVIRDQLRQIGKGGATPQPPVLTRARLDGIETAHLEVVIEETELRDYLTLQLARKDDEPGAVEIWRTVDNITFGFRDGMLISTRGLRGTLLSAQVPADGQGDMGPASGGQRMYEFSGGDSASYRIWLACTLRDLGPVTLDIVERAYPTRHRQEYCQAEDGGVVVNEYWLDQAGGRVRQSRQWAGPDVGYIRTRQVVD</sequence>
<organism evidence="2">
    <name type="scientific">Ruegeria sp. PR1b</name>
    <dbReference type="NCBI Taxonomy" id="185588"/>
    <lineage>
        <taxon>Bacteria</taxon>
        <taxon>Pseudomonadati</taxon>
        <taxon>Pseudomonadota</taxon>
        <taxon>Alphaproteobacteria</taxon>
        <taxon>Rhodobacterales</taxon>
        <taxon>Roseobacteraceae</taxon>
        <taxon>Ruegeria</taxon>
    </lineage>
</organism>
<accession>Q8KWA1</accession>
<name>Q8KWA1_9RHOB</name>
<protein>
    <submittedName>
        <fullName evidence="2">RB141</fullName>
    </submittedName>
</protein>
<feature type="signal peptide" evidence="1">
    <location>
        <begin position="1"/>
        <end position="26"/>
    </location>
</feature>
<dbReference type="InterPro" id="IPR023373">
    <property type="entry name" value="YmcC_sf"/>
</dbReference>
<dbReference type="SUPFAM" id="SSF159270">
    <property type="entry name" value="YmcC-like"/>
    <property type="match status" value="1"/>
</dbReference>
<dbReference type="EMBL" id="AF416330">
    <property type="protein sequence ID" value="AAN05162.1"/>
    <property type="molecule type" value="Genomic_DNA"/>
</dbReference>
<keyword evidence="1" id="KW-0732">Signal</keyword>
<evidence type="ECO:0000313" key="2">
    <source>
        <dbReference type="EMBL" id="AAN05162.1"/>
    </source>
</evidence>
<evidence type="ECO:0000256" key="1">
    <source>
        <dbReference type="SAM" id="SignalP"/>
    </source>
</evidence>
<dbReference type="PROSITE" id="PS51257">
    <property type="entry name" value="PROKAR_LIPOPROTEIN"/>
    <property type="match status" value="1"/>
</dbReference>
<geneLocation type="plasmid" evidence="2">
    <name>pSD20</name>
</geneLocation>
<dbReference type="Gene3D" id="2.40.360.10">
    <property type="entry name" value="YmcC-like"/>
    <property type="match status" value="1"/>
</dbReference>
<feature type="chain" id="PRO_5004310676" evidence="1">
    <location>
        <begin position="27"/>
        <end position="236"/>
    </location>
</feature>
<reference evidence="2" key="1">
    <citation type="journal article" date="2003" name="Plasmid">
        <title>Nucleotide sequence based characterizations of two cryptic plasmids from the marine bacterium Ruegeria isolate PR1b.</title>
        <authorList>
            <person name="Zhong Z."/>
            <person name="Caspi R."/>
            <person name="Helinski D."/>
            <person name="Knauf V."/>
            <person name="Sykes S."/>
            <person name="O'Byrne C."/>
            <person name="Shea T.P."/>
            <person name="Wilkinson J.E."/>
            <person name="DeLoughery C."/>
            <person name="Toukdarian A."/>
        </authorList>
    </citation>
    <scope>NUCLEOTIDE SEQUENCE</scope>
    <source>
        <strain evidence="2">PR1b</strain>
        <plasmid evidence="2">pSD20</plasmid>
    </source>
</reference>
<keyword evidence="2" id="KW-0614">Plasmid</keyword>